<evidence type="ECO:0000256" key="6">
    <source>
        <dbReference type="ARBA" id="ARBA00022989"/>
    </source>
</evidence>
<dbReference type="PANTHER" id="PTHR22950:SF461">
    <property type="entry name" value="AMINO ACID TRANSPORTER TRANSMEMBRANE DOMAIN-CONTAINING PROTEIN"/>
    <property type="match status" value="1"/>
</dbReference>
<feature type="transmembrane region" description="Helical" evidence="8">
    <location>
        <begin position="257"/>
        <end position="280"/>
    </location>
</feature>
<feature type="transmembrane region" description="Helical" evidence="8">
    <location>
        <begin position="181"/>
        <end position="198"/>
    </location>
</feature>
<evidence type="ECO:0008006" key="11">
    <source>
        <dbReference type="Google" id="ProtNLM"/>
    </source>
</evidence>
<evidence type="ECO:0000313" key="10">
    <source>
        <dbReference type="Proteomes" id="UP000231255"/>
    </source>
</evidence>
<evidence type="ECO:0000256" key="4">
    <source>
        <dbReference type="ARBA" id="ARBA00022519"/>
    </source>
</evidence>
<dbReference type="PANTHER" id="PTHR22950">
    <property type="entry name" value="AMINO ACID TRANSPORTER"/>
    <property type="match status" value="1"/>
</dbReference>
<evidence type="ECO:0000256" key="8">
    <source>
        <dbReference type="SAM" id="Phobius"/>
    </source>
</evidence>
<feature type="transmembrane region" description="Helical" evidence="8">
    <location>
        <begin position="357"/>
        <end position="378"/>
    </location>
</feature>
<protein>
    <recommendedName>
        <fullName evidence="11">Amino acid transporter transmembrane domain-containing protein</fullName>
    </recommendedName>
</protein>
<feature type="transmembrane region" description="Helical" evidence="8">
    <location>
        <begin position="150"/>
        <end position="169"/>
    </location>
</feature>
<keyword evidence="3" id="KW-1003">Cell membrane</keyword>
<feature type="transmembrane region" description="Helical" evidence="8">
    <location>
        <begin position="292"/>
        <end position="308"/>
    </location>
</feature>
<reference evidence="10" key="1">
    <citation type="submission" date="2017-09" db="EMBL/GenBank/DDBJ databases">
        <title>Depth-based differentiation of microbial function through sediment-hosted aquifers and enrichment of novel symbionts in the deep terrestrial subsurface.</title>
        <authorList>
            <person name="Probst A.J."/>
            <person name="Ladd B."/>
            <person name="Jarett J.K."/>
            <person name="Geller-Mcgrath D.E."/>
            <person name="Sieber C.M.K."/>
            <person name="Emerson J.B."/>
            <person name="Anantharaman K."/>
            <person name="Thomas B.C."/>
            <person name="Malmstrom R."/>
            <person name="Stieglmeier M."/>
            <person name="Klingl A."/>
            <person name="Woyke T."/>
            <person name="Ryan C.M."/>
            <person name="Banfield J.F."/>
        </authorList>
    </citation>
    <scope>NUCLEOTIDE SEQUENCE [LARGE SCALE GENOMIC DNA]</scope>
</reference>
<sequence>MEKSNIFQSLSVLVGTIIGVGLFTLPYITVRSGVWTMLFYFLLLSAVTILIKLIYGEIVLRTKDIHRLPGYVGKYLGEKWKRVSFFSNALGLTGALLVYLIVGGNFLYALFGQSFGGDRTLYTLILFAVGATLIYFGIKSISAIESLSLVLFFVVLFLIFQKGFSLVGVENFFSFDWKYFFLPYGAILFSLSGTSLIPEVREILGSRPQDLKKVIYWAIAVAVLVYLSFIFIIIGITGQSTTPDAITGLKNVLNDGLVGLALIFGFLTVFTSFLTIGLTLKKILWYDMGFKENLSWFLACLPPLALYLTGWDNFITIISLVGGVFLGVDVTLMILTYLKAKKYGDLKPAYSLNLPRLLVYALILFFILGAIYEIHYFAA</sequence>
<organism evidence="9 10">
    <name type="scientific">Candidatus Portnoybacteria bacterium CG10_big_fil_rev_8_21_14_0_10_43_39</name>
    <dbReference type="NCBI Taxonomy" id="1974815"/>
    <lineage>
        <taxon>Bacteria</taxon>
        <taxon>Candidatus Portnoyibacteriota</taxon>
    </lineage>
</organism>
<feature type="transmembrane region" description="Helical" evidence="8">
    <location>
        <begin position="120"/>
        <end position="138"/>
    </location>
</feature>
<feature type="transmembrane region" description="Helical" evidence="8">
    <location>
        <begin position="314"/>
        <end position="337"/>
    </location>
</feature>
<keyword evidence="4" id="KW-0997">Cell inner membrane</keyword>
<dbReference type="Gene3D" id="1.20.1740.10">
    <property type="entry name" value="Amino acid/polyamine transporter I"/>
    <property type="match status" value="1"/>
</dbReference>
<keyword evidence="5 8" id="KW-0812">Transmembrane</keyword>
<keyword evidence="6 8" id="KW-1133">Transmembrane helix</keyword>
<keyword evidence="7 8" id="KW-0472">Membrane</keyword>
<evidence type="ECO:0000256" key="1">
    <source>
        <dbReference type="ARBA" id="ARBA00004429"/>
    </source>
</evidence>
<dbReference type="Pfam" id="PF03222">
    <property type="entry name" value="Trp_Tyr_perm"/>
    <property type="match status" value="1"/>
</dbReference>
<dbReference type="EMBL" id="PFDZ01000013">
    <property type="protein sequence ID" value="PJE59500.1"/>
    <property type="molecule type" value="Genomic_DNA"/>
</dbReference>
<evidence type="ECO:0000313" key="9">
    <source>
        <dbReference type="EMBL" id="PJE59500.1"/>
    </source>
</evidence>
<comment type="caution">
    <text evidence="9">The sequence shown here is derived from an EMBL/GenBank/DDBJ whole genome shotgun (WGS) entry which is preliminary data.</text>
</comment>
<feature type="transmembrane region" description="Helical" evidence="8">
    <location>
        <begin position="214"/>
        <end position="237"/>
    </location>
</feature>
<feature type="transmembrane region" description="Helical" evidence="8">
    <location>
        <begin position="85"/>
        <end position="108"/>
    </location>
</feature>
<feature type="transmembrane region" description="Helical" evidence="8">
    <location>
        <begin position="34"/>
        <end position="55"/>
    </location>
</feature>
<dbReference type="GO" id="GO:0015179">
    <property type="term" value="F:L-amino acid transmembrane transporter activity"/>
    <property type="evidence" value="ECO:0007669"/>
    <property type="project" value="TreeGrafter"/>
</dbReference>
<dbReference type="GO" id="GO:0005886">
    <property type="term" value="C:plasma membrane"/>
    <property type="evidence" value="ECO:0007669"/>
    <property type="project" value="UniProtKB-SubCell"/>
</dbReference>
<dbReference type="AlphaFoldDB" id="A0A2M8KHU4"/>
<evidence type="ECO:0000256" key="7">
    <source>
        <dbReference type="ARBA" id="ARBA00023136"/>
    </source>
</evidence>
<evidence type="ECO:0000256" key="5">
    <source>
        <dbReference type="ARBA" id="ARBA00022692"/>
    </source>
</evidence>
<keyword evidence="2" id="KW-0813">Transport</keyword>
<gene>
    <name evidence="9" type="ORF">COU84_00460</name>
</gene>
<feature type="transmembrane region" description="Helical" evidence="8">
    <location>
        <begin position="7"/>
        <end position="28"/>
    </location>
</feature>
<dbReference type="InterPro" id="IPR018227">
    <property type="entry name" value="Amino_acid_transport_2"/>
</dbReference>
<evidence type="ECO:0000256" key="2">
    <source>
        <dbReference type="ARBA" id="ARBA00022448"/>
    </source>
</evidence>
<evidence type="ECO:0000256" key="3">
    <source>
        <dbReference type="ARBA" id="ARBA00022475"/>
    </source>
</evidence>
<proteinExistence type="predicted"/>
<dbReference type="Proteomes" id="UP000231255">
    <property type="component" value="Unassembled WGS sequence"/>
</dbReference>
<accession>A0A2M8KHU4</accession>
<name>A0A2M8KHU4_9BACT</name>
<comment type="subcellular location">
    <subcellularLocation>
        <location evidence="1">Cell inner membrane</location>
        <topology evidence="1">Multi-pass membrane protein</topology>
    </subcellularLocation>
</comment>